<dbReference type="CDD" id="cd12148">
    <property type="entry name" value="fungal_TF_MHR"/>
    <property type="match status" value="1"/>
</dbReference>
<dbReference type="PANTHER" id="PTHR47256:SF3">
    <property type="entry name" value="ZN(II)2CYS6 TRANSCRIPTION FACTOR (EUROFUNG)"/>
    <property type="match status" value="1"/>
</dbReference>
<evidence type="ECO:0000313" key="1">
    <source>
        <dbReference type="EMBL" id="KAK4243215.1"/>
    </source>
</evidence>
<dbReference type="Proteomes" id="UP001303647">
    <property type="component" value="Unassembled WGS sequence"/>
</dbReference>
<dbReference type="EMBL" id="MU857849">
    <property type="protein sequence ID" value="KAK4243215.1"/>
    <property type="molecule type" value="Genomic_DNA"/>
</dbReference>
<sequence length="617" mass="67519">MADMKETNSTLQRVLTHLASAPVSEVVETVQKLSASDALSTLKHGEGADALCSRAIADGKVARIDAQALDEAPVKLPAKPWTYVAGDGLVSHLIADFFARSDDDSFVNSLSLIDQELFIRDMAHANPSQSQFCSPFLVNAICGLRSIASDKVRLVNEATGTNLTELFLAEAKQHFDVEACRRSLTTVQALYLFFMLTCHFNTNRSGSVYRLGALDILSKLDVEKAFASPSGRAYVDAEKRRALFKMYWGIFNFECILCHTYLKPPSVNLLPLAYFPGDTDSSQSAPNQVQRKLRTVPPTNRISDMQYRVMKYNSEPLGTIGDELDMRVRNDLLFQLRALENSLLPEFDCSELIDGHTIQLKIYLDMVAYNILRPLRSTTAIHCPRSSAASPPSSLIAAPTTIKPSTARTHLINLATIDIRLIDNYLARCATPAYAPALVLPLWSAVLTLIPFLPDPDPTPNLEEDDIKQDDGKKEKIRGAFSRGCTLLEQLESSLHGVRTLRRGILAVAWKLGVTPGRIPSQARTALGGLVDEVRRGEVELRHVPVDYVIAIPREIFERVILNGDGGCGGDGVGSGDNGRAPGSGGVIGLDLAVVLGEWEEALRMKSQSLEVSGFND</sequence>
<protein>
    <recommendedName>
        <fullName evidence="3">Transcription factor domain-containing protein</fullName>
    </recommendedName>
</protein>
<dbReference type="PANTHER" id="PTHR47256">
    <property type="entry name" value="ZN(II)2CYS6 TRANSCRIPTION FACTOR (EUROFUNG)-RELATED"/>
    <property type="match status" value="1"/>
</dbReference>
<dbReference type="InterPro" id="IPR053187">
    <property type="entry name" value="Notoamide_regulator"/>
</dbReference>
<proteinExistence type="predicted"/>
<organism evidence="1 2">
    <name type="scientific">Corynascus novoguineensis</name>
    <dbReference type="NCBI Taxonomy" id="1126955"/>
    <lineage>
        <taxon>Eukaryota</taxon>
        <taxon>Fungi</taxon>
        <taxon>Dikarya</taxon>
        <taxon>Ascomycota</taxon>
        <taxon>Pezizomycotina</taxon>
        <taxon>Sordariomycetes</taxon>
        <taxon>Sordariomycetidae</taxon>
        <taxon>Sordariales</taxon>
        <taxon>Chaetomiaceae</taxon>
        <taxon>Corynascus</taxon>
    </lineage>
</organism>
<reference evidence="1" key="2">
    <citation type="submission" date="2023-05" db="EMBL/GenBank/DDBJ databases">
        <authorList>
            <consortium name="Lawrence Berkeley National Laboratory"/>
            <person name="Steindorff A."/>
            <person name="Hensen N."/>
            <person name="Bonometti L."/>
            <person name="Westerberg I."/>
            <person name="Brannstrom I.O."/>
            <person name="Guillou S."/>
            <person name="Cros-Aarteil S."/>
            <person name="Calhoun S."/>
            <person name="Haridas S."/>
            <person name="Kuo A."/>
            <person name="Mondo S."/>
            <person name="Pangilinan J."/>
            <person name="Riley R."/>
            <person name="Labutti K."/>
            <person name="Andreopoulos B."/>
            <person name="Lipzen A."/>
            <person name="Chen C."/>
            <person name="Yanf M."/>
            <person name="Daum C."/>
            <person name="Ng V."/>
            <person name="Clum A."/>
            <person name="Ohm R."/>
            <person name="Martin F."/>
            <person name="Silar P."/>
            <person name="Natvig D."/>
            <person name="Lalanne C."/>
            <person name="Gautier V."/>
            <person name="Ament-Velasquez S.L."/>
            <person name="Kruys A."/>
            <person name="Hutchinson M.I."/>
            <person name="Powell A.J."/>
            <person name="Barry K."/>
            <person name="Miller A.N."/>
            <person name="Grigoriev I.V."/>
            <person name="Debuchy R."/>
            <person name="Gladieux P."/>
            <person name="Thoren M.H."/>
            <person name="Johannesson H."/>
        </authorList>
    </citation>
    <scope>NUCLEOTIDE SEQUENCE</scope>
    <source>
        <strain evidence="1">CBS 359.72</strain>
    </source>
</reference>
<evidence type="ECO:0008006" key="3">
    <source>
        <dbReference type="Google" id="ProtNLM"/>
    </source>
</evidence>
<dbReference type="AlphaFoldDB" id="A0AAN7HIA8"/>
<keyword evidence="2" id="KW-1185">Reference proteome</keyword>
<name>A0AAN7HIA8_9PEZI</name>
<evidence type="ECO:0000313" key="2">
    <source>
        <dbReference type="Proteomes" id="UP001303647"/>
    </source>
</evidence>
<comment type="caution">
    <text evidence="1">The sequence shown here is derived from an EMBL/GenBank/DDBJ whole genome shotgun (WGS) entry which is preliminary data.</text>
</comment>
<reference evidence="1" key="1">
    <citation type="journal article" date="2023" name="Mol. Phylogenet. Evol.">
        <title>Genome-scale phylogeny and comparative genomics of the fungal order Sordariales.</title>
        <authorList>
            <person name="Hensen N."/>
            <person name="Bonometti L."/>
            <person name="Westerberg I."/>
            <person name="Brannstrom I.O."/>
            <person name="Guillou S."/>
            <person name="Cros-Aarteil S."/>
            <person name="Calhoun S."/>
            <person name="Haridas S."/>
            <person name="Kuo A."/>
            <person name="Mondo S."/>
            <person name="Pangilinan J."/>
            <person name="Riley R."/>
            <person name="LaButti K."/>
            <person name="Andreopoulos B."/>
            <person name="Lipzen A."/>
            <person name="Chen C."/>
            <person name="Yan M."/>
            <person name="Daum C."/>
            <person name="Ng V."/>
            <person name="Clum A."/>
            <person name="Steindorff A."/>
            <person name="Ohm R.A."/>
            <person name="Martin F."/>
            <person name="Silar P."/>
            <person name="Natvig D.O."/>
            <person name="Lalanne C."/>
            <person name="Gautier V."/>
            <person name="Ament-Velasquez S.L."/>
            <person name="Kruys A."/>
            <person name="Hutchinson M.I."/>
            <person name="Powell A.J."/>
            <person name="Barry K."/>
            <person name="Miller A.N."/>
            <person name="Grigoriev I.V."/>
            <person name="Debuchy R."/>
            <person name="Gladieux P."/>
            <person name="Hiltunen Thoren M."/>
            <person name="Johannesson H."/>
        </authorList>
    </citation>
    <scope>NUCLEOTIDE SEQUENCE</scope>
    <source>
        <strain evidence="1">CBS 359.72</strain>
    </source>
</reference>
<gene>
    <name evidence="1" type="ORF">C7999DRAFT_18410</name>
</gene>
<accession>A0AAN7HIA8</accession>